<name>A0A6P5GY33_ANACO</name>
<feature type="transmembrane region" description="Helical" evidence="11">
    <location>
        <begin position="20"/>
        <end position="43"/>
    </location>
</feature>
<proteinExistence type="inferred from homology"/>
<dbReference type="PANTHER" id="PTHR13046">
    <property type="entry name" value="PROTEASE U48 CAAX PRENYL PROTEASE RCE1"/>
    <property type="match status" value="1"/>
</dbReference>
<dbReference type="GO" id="GO:0071586">
    <property type="term" value="P:CAAX-box protein processing"/>
    <property type="evidence" value="ECO:0007669"/>
    <property type="project" value="InterPro"/>
</dbReference>
<comment type="similarity">
    <text evidence="2">Belongs to the peptidase U48 family.</text>
</comment>
<keyword evidence="5" id="KW-0378">Hydrolase</keyword>
<feature type="transmembrane region" description="Helical" evidence="11">
    <location>
        <begin position="238"/>
        <end position="259"/>
    </location>
</feature>
<evidence type="ECO:0000256" key="8">
    <source>
        <dbReference type="ARBA" id="ARBA00023136"/>
    </source>
</evidence>
<dbReference type="RefSeq" id="XP_020110580.1">
    <property type="nucleotide sequence ID" value="XM_020254991.1"/>
</dbReference>
<dbReference type="GO" id="GO:0005789">
    <property type="term" value="C:endoplasmic reticulum membrane"/>
    <property type="evidence" value="ECO:0007669"/>
    <property type="project" value="UniProtKB-SubCell"/>
</dbReference>
<keyword evidence="7 11" id="KW-1133">Transmembrane helix</keyword>
<gene>
    <name evidence="14" type="primary">LOC109725698</name>
</gene>
<feature type="transmembrane region" description="Helical" evidence="11">
    <location>
        <begin position="64"/>
        <end position="85"/>
    </location>
</feature>
<evidence type="ECO:0000256" key="10">
    <source>
        <dbReference type="ARBA" id="ARBA00049729"/>
    </source>
</evidence>
<evidence type="ECO:0000256" key="6">
    <source>
        <dbReference type="ARBA" id="ARBA00022824"/>
    </source>
</evidence>
<dbReference type="GO" id="GO:0004222">
    <property type="term" value="F:metalloendopeptidase activity"/>
    <property type="evidence" value="ECO:0007669"/>
    <property type="project" value="InterPro"/>
</dbReference>
<dbReference type="OrthoDB" id="271604at2759"/>
<dbReference type="Pfam" id="PF02517">
    <property type="entry name" value="Rce1-like"/>
    <property type="match status" value="1"/>
</dbReference>
<evidence type="ECO:0000256" key="9">
    <source>
        <dbReference type="ARBA" id="ARBA00047280"/>
    </source>
</evidence>
<evidence type="ECO:0000256" key="1">
    <source>
        <dbReference type="ARBA" id="ARBA00004477"/>
    </source>
</evidence>
<dbReference type="AlphaFoldDB" id="A0A6P5GY33"/>
<keyword evidence="13" id="KW-1185">Reference proteome</keyword>
<keyword evidence="3 14" id="KW-0645">Protease</keyword>
<dbReference type="Proteomes" id="UP000515123">
    <property type="component" value="Linkage group 20"/>
</dbReference>
<reference evidence="13" key="1">
    <citation type="journal article" date="2015" name="Nat. Genet.">
        <title>The pineapple genome and the evolution of CAM photosynthesis.</title>
        <authorList>
            <person name="Ming R."/>
            <person name="VanBuren R."/>
            <person name="Wai C.M."/>
            <person name="Tang H."/>
            <person name="Schatz M.C."/>
            <person name="Bowers J.E."/>
            <person name="Lyons E."/>
            <person name="Wang M.L."/>
            <person name="Chen J."/>
            <person name="Biggers E."/>
            <person name="Zhang J."/>
            <person name="Huang L."/>
            <person name="Zhang L."/>
            <person name="Miao W."/>
            <person name="Zhang J."/>
            <person name="Ye Z."/>
            <person name="Miao C."/>
            <person name="Lin Z."/>
            <person name="Wang H."/>
            <person name="Zhou H."/>
            <person name="Yim W.C."/>
            <person name="Priest H.D."/>
            <person name="Zheng C."/>
            <person name="Woodhouse M."/>
            <person name="Edger P.P."/>
            <person name="Guyot R."/>
            <person name="Guo H.B."/>
            <person name="Guo H."/>
            <person name="Zheng G."/>
            <person name="Singh R."/>
            <person name="Sharma A."/>
            <person name="Min X."/>
            <person name="Zheng Y."/>
            <person name="Lee H."/>
            <person name="Gurtowski J."/>
            <person name="Sedlazeck F.J."/>
            <person name="Harkess A."/>
            <person name="McKain M.R."/>
            <person name="Liao Z."/>
            <person name="Fang J."/>
            <person name="Liu J."/>
            <person name="Zhang X."/>
            <person name="Zhang Q."/>
            <person name="Hu W."/>
            <person name="Qin Y."/>
            <person name="Wang K."/>
            <person name="Chen L.Y."/>
            <person name="Shirley N."/>
            <person name="Lin Y.R."/>
            <person name="Liu L.Y."/>
            <person name="Hernandez A.G."/>
            <person name="Wright C.L."/>
            <person name="Bulone V."/>
            <person name="Tuskan G.A."/>
            <person name="Heath K."/>
            <person name="Zee F."/>
            <person name="Moore P.H."/>
            <person name="Sunkar R."/>
            <person name="Leebens-Mack J.H."/>
            <person name="Mockler T."/>
            <person name="Bennetzen J.L."/>
            <person name="Freeling M."/>
            <person name="Sankoff D."/>
            <person name="Paterson A.H."/>
            <person name="Zhu X."/>
            <person name="Yang X."/>
            <person name="Smith J.A."/>
            <person name="Cushman J.C."/>
            <person name="Paull R.E."/>
            <person name="Yu Q."/>
        </authorList>
    </citation>
    <scope>NUCLEOTIDE SEQUENCE [LARGE SCALE GENOMIC DNA]</scope>
    <source>
        <strain evidence="13">cv. F153</strain>
    </source>
</reference>
<evidence type="ECO:0000256" key="11">
    <source>
        <dbReference type="SAM" id="Phobius"/>
    </source>
</evidence>
<protein>
    <recommendedName>
        <fullName evidence="10">intramembrane prenyl-peptidase Rce1</fullName>
        <ecNumber evidence="10">3.4.26.1</ecNumber>
    </recommendedName>
</protein>
<accession>A0A6P5GY33</accession>
<dbReference type="PROSITE" id="PS51257">
    <property type="entry name" value="PROKAR_LIPOPROTEIN"/>
    <property type="match status" value="1"/>
</dbReference>
<evidence type="ECO:0000256" key="2">
    <source>
        <dbReference type="ARBA" id="ARBA00006897"/>
    </source>
</evidence>
<evidence type="ECO:0000259" key="12">
    <source>
        <dbReference type="Pfam" id="PF02517"/>
    </source>
</evidence>
<evidence type="ECO:0000256" key="3">
    <source>
        <dbReference type="ARBA" id="ARBA00022670"/>
    </source>
</evidence>
<comment type="subcellular location">
    <subcellularLocation>
        <location evidence="1">Endoplasmic reticulum membrane</location>
        <topology evidence="1">Multi-pass membrane protein</topology>
    </subcellularLocation>
</comment>
<evidence type="ECO:0000256" key="7">
    <source>
        <dbReference type="ARBA" id="ARBA00022989"/>
    </source>
</evidence>
<sequence>MATENPRLGDPSAAALDGAGVSGAAAVCACAAMAFFYVAILYSPTLILRLPPPTSVESFFLRRFGCAAISSAASVAASAALLGVWRSGDLSLILGVFGIRRHQLSVQWEAVVIPLFLTSLVYAGTLVSKLWLLMNSQIEDCTEDFCCQPTSFMQIGIWAQHFVDRMSAYIHDVLAWRTYVVAPLTEELVFRACMIPLLLCGGFKTYHIIFLSPVFFSLAHLNHFLELYCQRGYSFLKALLIVGVQLGYTVIFGWYAAFLFIRTGNLLSPIVAHIFCNVMGLPVLSSSRTLGLATAAFAVGLACFLWLLFPATNPKIYNNKIDSCSCWHGYCSWS</sequence>
<feature type="domain" description="CAAX prenyl protease 2/Lysostaphin resistance protein A-like" evidence="12">
    <location>
        <begin position="175"/>
        <end position="279"/>
    </location>
</feature>
<feature type="transmembrane region" description="Helical" evidence="11">
    <location>
        <begin position="105"/>
        <end position="127"/>
    </location>
</feature>
<comment type="catalytic activity">
    <reaction evidence="9">
        <text>Hydrolyzes the peptide bond -P2-(S-farnesyl or geranylgeranyl)C-P1'-P2'-P3'-COOH where P1' and P2' are amino acids with aliphatic sidechains and P3' is any C-terminal residue.</text>
        <dbReference type="EC" id="3.4.26.1"/>
    </reaction>
</comment>
<keyword evidence="8 11" id="KW-0472">Membrane</keyword>
<feature type="transmembrane region" description="Helical" evidence="11">
    <location>
        <begin position="197"/>
        <end position="218"/>
    </location>
</feature>
<dbReference type="PANTHER" id="PTHR13046:SF0">
    <property type="entry name" value="CAAX PRENYL PROTEASE 2"/>
    <property type="match status" value="1"/>
</dbReference>
<dbReference type="InterPro" id="IPR003675">
    <property type="entry name" value="Rce1/LyrA-like_dom"/>
</dbReference>
<feature type="transmembrane region" description="Helical" evidence="11">
    <location>
        <begin position="290"/>
        <end position="309"/>
    </location>
</feature>
<evidence type="ECO:0000313" key="13">
    <source>
        <dbReference type="Proteomes" id="UP000515123"/>
    </source>
</evidence>
<reference evidence="14" key="2">
    <citation type="submission" date="2025-08" db="UniProtKB">
        <authorList>
            <consortium name="RefSeq"/>
        </authorList>
    </citation>
    <scope>IDENTIFICATION</scope>
    <source>
        <tissue evidence="14">Leaf</tissue>
    </source>
</reference>
<evidence type="ECO:0000256" key="5">
    <source>
        <dbReference type="ARBA" id="ARBA00022801"/>
    </source>
</evidence>
<organism evidence="13 14">
    <name type="scientific">Ananas comosus</name>
    <name type="common">Pineapple</name>
    <name type="synonym">Ananas ananas</name>
    <dbReference type="NCBI Taxonomy" id="4615"/>
    <lineage>
        <taxon>Eukaryota</taxon>
        <taxon>Viridiplantae</taxon>
        <taxon>Streptophyta</taxon>
        <taxon>Embryophyta</taxon>
        <taxon>Tracheophyta</taxon>
        <taxon>Spermatophyta</taxon>
        <taxon>Magnoliopsida</taxon>
        <taxon>Liliopsida</taxon>
        <taxon>Poales</taxon>
        <taxon>Bromeliaceae</taxon>
        <taxon>Bromelioideae</taxon>
        <taxon>Ananas</taxon>
    </lineage>
</organism>
<feature type="transmembrane region" description="Helical" evidence="11">
    <location>
        <begin position="266"/>
        <end position="284"/>
    </location>
</feature>
<evidence type="ECO:0000313" key="14">
    <source>
        <dbReference type="RefSeq" id="XP_020110580.1"/>
    </source>
</evidence>
<dbReference type="GeneID" id="109725698"/>
<dbReference type="InterPro" id="IPR039731">
    <property type="entry name" value="Rce1"/>
</dbReference>
<keyword evidence="6" id="KW-0256">Endoplasmic reticulum</keyword>
<keyword evidence="4 11" id="KW-0812">Transmembrane</keyword>
<dbReference type="EC" id="3.4.26.1" evidence="10"/>
<evidence type="ECO:0000256" key="4">
    <source>
        <dbReference type="ARBA" id="ARBA00022692"/>
    </source>
</evidence>